<dbReference type="EMBL" id="JELX01003955">
    <property type="protein sequence ID" value="KYF50854.1"/>
    <property type="molecule type" value="Genomic_DNA"/>
</dbReference>
<gene>
    <name evidence="2" type="ORF">BE04_31645</name>
</gene>
<evidence type="ECO:0000313" key="3">
    <source>
        <dbReference type="Proteomes" id="UP000075604"/>
    </source>
</evidence>
<feature type="chain" id="PRO_5007565278" description="Secreted protein" evidence="1">
    <location>
        <begin position="18"/>
        <end position="159"/>
    </location>
</feature>
<accession>A0A150P566</accession>
<dbReference type="AlphaFoldDB" id="A0A150P566"/>
<dbReference type="Proteomes" id="UP000075604">
    <property type="component" value="Unassembled WGS sequence"/>
</dbReference>
<evidence type="ECO:0000256" key="1">
    <source>
        <dbReference type="SAM" id="SignalP"/>
    </source>
</evidence>
<sequence>MALAFAAVMSVSGSAMAINQACGYDVVLKNGLRKIPAGKFACGLAEQSGDLWRDDCVFACKWGVMAAPGAAVSANLILRQATTLGHFDCDMISYQFTDSDICMDSFGPNYGIDTKWQKAILASFIAMEDGENGVMKSVLRYYSPLSFALTGTFTPSGGC</sequence>
<evidence type="ECO:0008006" key="4">
    <source>
        <dbReference type="Google" id="ProtNLM"/>
    </source>
</evidence>
<proteinExistence type="predicted"/>
<reference evidence="2 3" key="1">
    <citation type="submission" date="2014-02" db="EMBL/GenBank/DDBJ databases">
        <title>The small core and large imbalanced accessory genome model reveals a collaborative survival strategy of Sorangium cellulosum strains in nature.</title>
        <authorList>
            <person name="Han K."/>
            <person name="Peng R."/>
            <person name="Blom J."/>
            <person name="Li Y.-Z."/>
        </authorList>
    </citation>
    <scope>NUCLEOTIDE SEQUENCE [LARGE SCALE GENOMIC DNA]</scope>
    <source>
        <strain evidence="2 3">So0157-18</strain>
    </source>
</reference>
<comment type="caution">
    <text evidence="2">The sequence shown here is derived from an EMBL/GenBank/DDBJ whole genome shotgun (WGS) entry which is preliminary data.</text>
</comment>
<protein>
    <recommendedName>
        <fullName evidence="4">Secreted protein</fullName>
    </recommendedName>
</protein>
<feature type="signal peptide" evidence="1">
    <location>
        <begin position="1"/>
        <end position="17"/>
    </location>
</feature>
<name>A0A150P566_SORCE</name>
<organism evidence="2 3">
    <name type="scientific">Sorangium cellulosum</name>
    <name type="common">Polyangium cellulosum</name>
    <dbReference type="NCBI Taxonomy" id="56"/>
    <lineage>
        <taxon>Bacteria</taxon>
        <taxon>Pseudomonadati</taxon>
        <taxon>Myxococcota</taxon>
        <taxon>Polyangia</taxon>
        <taxon>Polyangiales</taxon>
        <taxon>Polyangiaceae</taxon>
        <taxon>Sorangium</taxon>
    </lineage>
</organism>
<evidence type="ECO:0000313" key="2">
    <source>
        <dbReference type="EMBL" id="KYF50854.1"/>
    </source>
</evidence>
<keyword evidence="1" id="KW-0732">Signal</keyword>